<name>A0ABN6ZUT3_9CREN</name>
<dbReference type="InterPro" id="IPR000182">
    <property type="entry name" value="GNAT_dom"/>
</dbReference>
<dbReference type="PROSITE" id="PS51186">
    <property type="entry name" value="GNAT"/>
    <property type="match status" value="1"/>
</dbReference>
<dbReference type="EMBL" id="AP028907">
    <property type="protein sequence ID" value="BES82703.1"/>
    <property type="molecule type" value="Genomic_DNA"/>
</dbReference>
<gene>
    <name evidence="2" type="ORF">PABY_22700</name>
</gene>
<dbReference type="SUPFAM" id="SSF55729">
    <property type="entry name" value="Acyl-CoA N-acyltransferases (Nat)"/>
    <property type="match status" value="1"/>
</dbReference>
<reference evidence="2 3" key="1">
    <citation type="submission" date="2023-09" db="EMBL/GenBank/DDBJ databases">
        <title>Pyrofollis japonicus gen. nov. sp. nov., a novel member of the family Pyrodictiaceae isolated from the Iheya North hydrothermal field.</title>
        <authorList>
            <person name="Miyazaki U."/>
            <person name="Sanari M."/>
            <person name="Tame A."/>
            <person name="Kitajima M."/>
            <person name="Okamoto A."/>
            <person name="Sawayama S."/>
            <person name="Miyazaki J."/>
            <person name="Takai K."/>
            <person name="Nakagawa S."/>
        </authorList>
    </citation>
    <scope>NUCLEOTIDE SEQUENCE [LARGE SCALE GENOMIC DNA]</scope>
    <source>
        <strain evidence="2 3">AV2</strain>
    </source>
</reference>
<dbReference type="Gene3D" id="3.40.630.30">
    <property type="match status" value="1"/>
</dbReference>
<dbReference type="GeneID" id="89290275"/>
<sequence>MNGQAKLTCSSLPGTAILKDGTTVEIAAPGEEARSLLLSLFSKLSLDTVLLRFLRPIKYWEPVVDDILSNARLVIVGLRDGEAVASIEAYDTGIRGIAELGIVVRDDLQGRGLGTTLTALLALCLLGNGYKAVEAYFDPSNIPMRRIMVDKLGGRVVGYGRDMVFTRLDLEPNRERILSVLCSRYRPSRGQLTAPGES</sequence>
<evidence type="ECO:0000313" key="3">
    <source>
        <dbReference type="Proteomes" id="UP001341135"/>
    </source>
</evidence>
<dbReference type="Proteomes" id="UP001341135">
    <property type="component" value="Chromosome"/>
</dbReference>
<protein>
    <recommendedName>
        <fullName evidence="1">N-acetyltransferase domain-containing protein</fullName>
    </recommendedName>
</protein>
<evidence type="ECO:0000259" key="1">
    <source>
        <dbReference type="PROSITE" id="PS51186"/>
    </source>
</evidence>
<dbReference type="InterPro" id="IPR016181">
    <property type="entry name" value="Acyl_CoA_acyltransferase"/>
</dbReference>
<evidence type="ECO:0000313" key="2">
    <source>
        <dbReference type="EMBL" id="BES82703.1"/>
    </source>
</evidence>
<dbReference type="RefSeq" id="WP_338250271.1">
    <property type="nucleotide sequence ID" value="NZ_AP028907.1"/>
</dbReference>
<feature type="domain" description="N-acetyltransferase" evidence="1">
    <location>
        <begin position="24"/>
        <end position="175"/>
    </location>
</feature>
<accession>A0ABN6ZUT3</accession>
<keyword evidence="3" id="KW-1185">Reference proteome</keyword>
<dbReference type="Pfam" id="PF00583">
    <property type="entry name" value="Acetyltransf_1"/>
    <property type="match status" value="1"/>
</dbReference>
<organism evidence="2 3">
    <name type="scientific">Pyrodictium abyssi</name>
    <dbReference type="NCBI Taxonomy" id="54256"/>
    <lineage>
        <taxon>Archaea</taxon>
        <taxon>Thermoproteota</taxon>
        <taxon>Thermoprotei</taxon>
        <taxon>Desulfurococcales</taxon>
        <taxon>Pyrodictiaceae</taxon>
        <taxon>Pyrodictium</taxon>
    </lineage>
</organism>
<proteinExistence type="predicted"/>